<evidence type="ECO:0000256" key="1">
    <source>
        <dbReference type="SAM" id="SignalP"/>
    </source>
</evidence>
<keyword evidence="3" id="KW-1185">Reference proteome</keyword>
<comment type="caution">
    <text evidence="2">The sequence shown here is derived from an EMBL/GenBank/DDBJ whole genome shotgun (WGS) entry which is preliminary data.</text>
</comment>
<accession>A0A327WCU6</accession>
<dbReference type="PROSITE" id="PS51257">
    <property type="entry name" value="PROKAR_LIPOPROTEIN"/>
    <property type="match status" value="1"/>
</dbReference>
<name>A0A327WCU6_9BACT</name>
<dbReference type="Proteomes" id="UP000249819">
    <property type="component" value="Unassembled WGS sequence"/>
</dbReference>
<keyword evidence="1" id="KW-0732">Signal</keyword>
<sequence length="204" mass="22961">MYRVLCLLMLAATTGCYSNQSAEETDQVAVAAPAENLEAPEERNQNMETRQDISWETVEIFDFSNAKVNKTMPLYATRQQFENAWGKPDSLATPDYDAVCAAQFDDEFEYIYAHGSRFERCRDSVVCDLYNFQPGNTMTSGNITLSAATTWQDAKKLFPMAVQQAENEGRTDVITLRDAKESDAGIRLQFRDGKLVSISYNLPC</sequence>
<dbReference type="OrthoDB" id="883995at2"/>
<reference evidence="2 3" key="1">
    <citation type="submission" date="2018-06" db="EMBL/GenBank/DDBJ databases">
        <title>Genomic Encyclopedia of Archaeal and Bacterial Type Strains, Phase II (KMG-II): from individual species to whole genera.</title>
        <authorList>
            <person name="Goeker M."/>
        </authorList>
    </citation>
    <scope>NUCLEOTIDE SEQUENCE [LARGE SCALE GENOMIC DNA]</scope>
    <source>
        <strain evidence="2 3">DSM 29821</strain>
    </source>
</reference>
<feature type="chain" id="PRO_5016270769" description="Lipoprotein" evidence="1">
    <location>
        <begin position="23"/>
        <end position="204"/>
    </location>
</feature>
<evidence type="ECO:0008006" key="4">
    <source>
        <dbReference type="Google" id="ProtNLM"/>
    </source>
</evidence>
<feature type="signal peptide" evidence="1">
    <location>
        <begin position="1"/>
        <end position="22"/>
    </location>
</feature>
<protein>
    <recommendedName>
        <fullName evidence="4">Lipoprotein</fullName>
    </recommendedName>
</protein>
<dbReference type="RefSeq" id="WP_111590010.1">
    <property type="nucleotide sequence ID" value="NZ_QLMA01000001.1"/>
</dbReference>
<evidence type="ECO:0000313" key="2">
    <source>
        <dbReference type="EMBL" id="RAJ87306.1"/>
    </source>
</evidence>
<organism evidence="2 3">
    <name type="scientific">Chitinophaga dinghuensis</name>
    <dbReference type="NCBI Taxonomy" id="1539050"/>
    <lineage>
        <taxon>Bacteria</taxon>
        <taxon>Pseudomonadati</taxon>
        <taxon>Bacteroidota</taxon>
        <taxon>Chitinophagia</taxon>
        <taxon>Chitinophagales</taxon>
        <taxon>Chitinophagaceae</taxon>
        <taxon>Chitinophaga</taxon>
    </lineage>
</organism>
<proteinExistence type="predicted"/>
<evidence type="ECO:0000313" key="3">
    <source>
        <dbReference type="Proteomes" id="UP000249819"/>
    </source>
</evidence>
<gene>
    <name evidence="2" type="ORF">CLV59_10155</name>
</gene>
<dbReference type="EMBL" id="QLMA01000001">
    <property type="protein sequence ID" value="RAJ87306.1"/>
    <property type="molecule type" value="Genomic_DNA"/>
</dbReference>
<dbReference type="AlphaFoldDB" id="A0A327WCU6"/>